<protein>
    <submittedName>
        <fullName evidence="2">Clostripain-related protein</fullName>
    </submittedName>
</protein>
<name>A6GG32_9BACT</name>
<sequence>MLVIPNLAACAQGGAENGGLDNFTFGTSATMSTTVGNDDGDTMGEESTDTAEESSEDDTTDAGTETTTEGSSDGAEDCGNGIIDDGEDCDGTNLGGANCVGLGFDSGTLACDGSCLFDVSACESIEEFCGDGIINGTEECDGAELGGATCEAQGFDGGSMACDANCILDSSGCTTNPSDTIIDFEDGMIPPGVQSGGAQNWGLSQTLPYEGVYGAESGDISDSQGSWVQVTANFPAGGSVSFYRYVSSESGWDYGQFFIDGAMQDEWSGTVPWGQVSYNVTAGAHTLRWVYDKDGSLSSGSDLMRIDYIVLTGGTI</sequence>
<dbReference type="STRING" id="391625.PPSIR1_08012"/>
<dbReference type="AlphaFoldDB" id="A6GG32"/>
<feature type="compositionally biased region" description="Low complexity" evidence="1">
    <location>
        <begin position="61"/>
        <end position="73"/>
    </location>
</feature>
<evidence type="ECO:0000313" key="3">
    <source>
        <dbReference type="Proteomes" id="UP000005801"/>
    </source>
</evidence>
<accession>A6GG32</accession>
<gene>
    <name evidence="2" type="ORF">PPSIR1_08012</name>
</gene>
<feature type="region of interest" description="Disordered" evidence="1">
    <location>
        <begin position="30"/>
        <end position="79"/>
    </location>
</feature>
<dbReference type="Gene3D" id="2.60.120.260">
    <property type="entry name" value="Galactose-binding domain-like"/>
    <property type="match status" value="1"/>
</dbReference>
<reference evidence="2 3" key="1">
    <citation type="submission" date="2007-06" db="EMBL/GenBank/DDBJ databases">
        <authorList>
            <person name="Shimkets L."/>
            <person name="Ferriera S."/>
            <person name="Johnson J."/>
            <person name="Kravitz S."/>
            <person name="Beeson K."/>
            <person name="Sutton G."/>
            <person name="Rogers Y.-H."/>
            <person name="Friedman R."/>
            <person name="Frazier M."/>
            <person name="Venter J.C."/>
        </authorList>
    </citation>
    <scope>NUCLEOTIDE SEQUENCE [LARGE SCALE GENOMIC DNA]</scope>
    <source>
        <strain evidence="2 3">SIR-1</strain>
    </source>
</reference>
<keyword evidence="3" id="KW-1185">Reference proteome</keyword>
<proteinExistence type="predicted"/>
<evidence type="ECO:0000313" key="2">
    <source>
        <dbReference type="EMBL" id="EDM75160.1"/>
    </source>
</evidence>
<dbReference type="EMBL" id="ABCS01000101">
    <property type="protein sequence ID" value="EDM75160.1"/>
    <property type="molecule type" value="Genomic_DNA"/>
</dbReference>
<dbReference type="Proteomes" id="UP000005801">
    <property type="component" value="Unassembled WGS sequence"/>
</dbReference>
<dbReference type="InterPro" id="IPR008979">
    <property type="entry name" value="Galactose-bd-like_sf"/>
</dbReference>
<organism evidence="2 3">
    <name type="scientific">Plesiocystis pacifica SIR-1</name>
    <dbReference type="NCBI Taxonomy" id="391625"/>
    <lineage>
        <taxon>Bacteria</taxon>
        <taxon>Pseudomonadati</taxon>
        <taxon>Myxococcota</taxon>
        <taxon>Polyangia</taxon>
        <taxon>Nannocystales</taxon>
        <taxon>Nannocystaceae</taxon>
        <taxon>Plesiocystis</taxon>
    </lineage>
</organism>
<comment type="caution">
    <text evidence="2">The sequence shown here is derived from an EMBL/GenBank/DDBJ whole genome shotgun (WGS) entry which is preliminary data.</text>
</comment>
<feature type="compositionally biased region" description="Acidic residues" evidence="1">
    <location>
        <begin position="38"/>
        <end position="60"/>
    </location>
</feature>
<evidence type="ECO:0000256" key="1">
    <source>
        <dbReference type="SAM" id="MobiDB-lite"/>
    </source>
</evidence>
<dbReference type="eggNOG" id="COG1361">
    <property type="taxonomic scope" value="Bacteria"/>
</dbReference>
<dbReference type="SUPFAM" id="SSF49785">
    <property type="entry name" value="Galactose-binding domain-like"/>
    <property type="match status" value="1"/>
</dbReference>